<evidence type="ECO:0000313" key="2">
    <source>
        <dbReference type="EMBL" id="UUR08233.1"/>
    </source>
</evidence>
<sequence length="193" mass="21799">MTSTVVAKTDRLILRTWDDERWAEFVRFTNTPAVMRWLGGVFSPAQMAAARARLDAYQADHGFTFWAVERRSDDALLGFCGLKRANAPGAEPLHGEMEIGWRLREDAWGQGYAREAATASLDLAFDRFDAPRVIAFTALGNQPSQGLMLRLGMRHLPGHDYVDRRFPADAPPNPQVTFAIGREEWLAQPVRRR</sequence>
<dbReference type="InterPro" id="IPR000182">
    <property type="entry name" value="GNAT_dom"/>
</dbReference>
<organism evidence="2 3">
    <name type="scientific">Sphingomonas glaciei</name>
    <dbReference type="NCBI Taxonomy" id="2938948"/>
    <lineage>
        <taxon>Bacteria</taxon>
        <taxon>Pseudomonadati</taxon>
        <taxon>Pseudomonadota</taxon>
        <taxon>Alphaproteobacteria</taxon>
        <taxon>Sphingomonadales</taxon>
        <taxon>Sphingomonadaceae</taxon>
        <taxon>Sphingomonas</taxon>
    </lineage>
</organism>
<dbReference type="SUPFAM" id="SSF55729">
    <property type="entry name" value="Acyl-CoA N-acyltransferases (Nat)"/>
    <property type="match status" value="1"/>
</dbReference>
<gene>
    <name evidence="2" type="ORF">M1K48_00875</name>
</gene>
<evidence type="ECO:0000259" key="1">
    <source>
        <dbReference type="PROSITE" id="PS51186"/>
    </source>
</evidence>
<name>A0ABY5MUS0_9SPHN</name>
<dbReference type="InterPro" id="IPR016181">
    <property type="entry name" value="Acyl_CoA_acyltransferase"/>
</dbReference>
<dbReference type="Gene3D" id="3.40.630.30">
    <property type="match status" value="1"/>
</dbReference>
<dbReference type="PROSITE" id="PS51186">
    <property type="entry name" value="GNAT"/>
    <property type="match status" value="1"/>
</dbReference>
<reference evidence="2 3" key="1">
    <citation type="submission" date="2022-05" db="EMBL/GenBank/DDBJ databases">
        <title>S8-45 Sphingomonas ultraviolaceadurans.</title>
        <authorList>
            <person name="Liu Y."/>
        </authorList>
    </citation>
    <scope>NUCLEOTIDE SEQUENCE [LARGE SCALE GENOMIC DNA]</scope>
    <source>
        <strain evidence="2 3">S8-45</strain>
    </source>
</reference>
<dbReference type="Pfam" id="PF13302">
    <property type="entry name" value="Acetyltransf_3"/>
    <property type="match status" value="1"/>
</dbReference>
<dbReference type="Proteomes" id="UP000831921">
    <property type="component" value="Chromosome"/>
</dbReference>
<protein>
    <submittedName>
        <fullName evidence="2">GNAT family N-acetyltransferase</fullName>
    </submittedName>
</protein>
<feature type="domain" description="N-acetyltransferase" evidence="1">
    <location>
        <begin position="12"/>
        <end position="169"/>
    </location>
</feature>
<keyword evidence="3" id="KW-1185">Reference proteome</keyword>
<evidence type="ECO:0000313" key="3">
    <source>
        <dbReference type="Proteomes" id="UP000831921"/>
    </source>
</evidence>
<proteinExistence type="predicted"/>
<accession>A0ABY5MUS0</accession>
<dbReference type="RefSeq" id="WP_249504012.1">
    <property type="nucleotide sequence ID" value="NZ_CP097253.1"/>
</dbReference>
<dbReference type="PANTHER" id="PTHR43792">
    <property type="entry name" value="GNAT FAMILY, PUTATIVE (AFU_ORTHOLOGUE AFUA_3G00765)-RELATED-RELATED"/>
    <property type="match status" value="1"/>
</dbReference>
<dbReference type="InterPro" id="IPR051531">
    <property type="entry name" value="N-acetyltransferase"/>
</dbReference>
<dbReference type="PANTHER" id="PTHR43792:SF1">
    <property type="entry name" value="N-ACETYLTRANSFERASE DOMAIN-CONTAINING PROTEIN"/>
    <property type="match status" value="1"/>
</dbReference>
<dbReference type="EMBL" id="CP097253">
    <property type="protein sequence ID" value="UUR08233.1"/>
    <property type="molecule type" value="Genomic_DNA"/>
</dbReference>